<comment type="caution">
    <text evidence="2">The sequence shown here is derived from an EMBL/GenBank/DDBJ whole genome shotgun (WGS) entry which is preliminary data.</text>
</comment>
<reference evidence="2" key="1">
    <citation type="journal article" date="2022" name="bioRxiv">
        <title>Sequencing and chromosome-scale assembly of the giantPleurodeles waltlgenome.</title>
        <authorList>
            <person name="Brown T."/>
            <person name="Elewa A."/>
            <person name="Iarovenko S."/>
            <person name="Subramanian E."/>
            <person name="Araus A.J."/>
            <person name="Petzold A."/>
            <person name="Susuki M."/>
            <person name="Suzuki K.-i.T."/>
            <person name="Hayashi T."/>
            <person name="Toyoda A."/>
            <person name="Oliveira C."/>
            <person name="Osipova E."/>
            <person name="Leigh N.D."/>
            <person name="Simon A."/>
            <person name="Yun M.H."/>
        </authorList>
    </citation>
    <scope>NUCLEOTIDE SEQUENCE</scope>
    <source>
        <strain evidence="2">20211129_DDA</strain>
        <tissue evidence="2">Liver</tissue>
    </source>
</reference>
<keyword evidence="3" id="KW-1185">Reference proteome</keyword>
<name>A0AAV7VEJ3_PLEWA</name>
<accession>A0AAV7VEJ3</accession>
<evidence type="ECO:0000313" key="2">
    <source>
        <dbReference type="EMBL" id="KAJ1198638.1"/>
    </source>
</evidence>
<protein>
    <submittedName>
        <fullName evidence="2">Uncharacterized protein</fullName>
    </submittedName>
</protein>
<feature type="region of interest" description="Disordered" evidence="1">
    <location>
        <begin position="1"/>
        <end position="24"/>
    </location>
</feature>
<evidence type="ECO:0000256" key="1">
    <source>
        <dbReference type="SAM" id="MobiDB-lite"/>
    </source>
</evidence>
<gene>
    <name evidence="2" type="ORF">NDU88_002477</name>
</gene>
<dbReference type="Proteomes" id="UP001066276">
    <property type="component" value="Chromosome 2_1"/>
</dbReference>
<organism evidence="2 3">
    <name type="scientific">Pleurodeles waltl</name>
    <name type="common">Iberian ribbed newt</name>
    <dbReference type="NCBI Taxonomy" id="8319"/>
    <lineage>
        <taxon>Eukaryota</taxon>
        <taxon>Metazoa</taxon>
        <taxon>Chordata</taxon>
        <taxon>Craniata</taxon>
        <taxon>Vertebrata</taxon>
        <taxon>Euteleostomi</taxon>
        <taxon>Amphibia</taxon>
        <taxon>Batrachia</taxon>
        <taxon>Caudata</taxon>
        <taxon>Salamandroidea</taxon>
        <taxon>Salamandridae</taxon>
        <taxon>Pleurodelinae</taxon>
        <taxon>Pleurodeles</taxon>
    </lineage>
</organism>
<evidence type="ECO:0000313" key="3">
    <source>
        <dbReference type="Proteomes" id="UP001066276"/>
    </source>
</evidence>
<dbReference type="EMBL" id="JANPWB010000003">
    <property type="protein sequence ID" value="KAJ1198638.1"/>
    <property type="molecule type" value="Genomic_DNA"/>
</dbReference>
<dbReference type="AlphaFoldDB" id="A0AAV7VEJ3"/>
<sequence length="160" mass="17318">MGAPSRRTGARSRSLPQGSVSVGRGVINAENKCLSSPVSPSDKQDSRAESAWAWPLLPVYLPTHWLIAQSAACSLRCLPFTRWRHSKEEDAAAPDALLRSAPTRLQGPPAIVQSAQRIRVLPLATKKRRRWCAFLATTSISCMTSPPVPLTAAAATHQAR</sequence>
<proteinExistence type="predicted"/>